<dbReference type="NCBIfam" id="NF007233">
    <property type="entry name" value="PRK09653.1"/>
    <property type="match status" value="1"/>
</dbReference>
<proteinExistence type="inferred from homology"/>
<comment type="catalytic activity">
    <reaction evidence="1">
        <text>acetyl-CoA + phosphate = acetyl phosphate + CoA</text>
        <dbReference type="Rhea" id="RHEA:19521"/>
        <dbReference type="ChEBI" id="CHEBI:22191"/>
        <dbReference type="ChEBI" id="CHEBI:43474"/>
        <dbReference type="ChEBI" id="CHEBI:57287"/>
        <dbReference type="ChEBI" id="CHEBI:57288"/>
        <dbReference type="EC" id="2.3.1.8"/>
    </reaction>
</comment>
<gene>
    <name evidence="10" type="primary">pta</name>
    <name evidence="10" type="ORF">HBA54_09405</name>
</gene>
<dbReference type="PIRSF" id="PIRSF000428">
    <property type="entry name" value="P_Ac_trans"/>
    <property type="match status" value="1"/>
</dbReference>
<keyword evidence="11" id="KW-1185">Reference proteome</keyword>
<keyword evidence="7 10" id="KW-0012">Acyltransferase</keyword>
<evidence type="ECO:0000256" key="8">
    <source>
        <dbReference type="ARBA" id="ARBA00031108"/>
    </source>
</evidence>
<dbReference type="InterPro" id="IPR050500">
    <property type="entry name" value="Phos_Acetyltrans/Butyryltrans"/>
</dbReference>
<accession>A0A967C258</accession>
<keyword evidence="6 10" id="KW-0808">Transferase</keyword>
<evidence type="ECO:0000256" key="4">
    <source>
        <dbReference type="ARBA" id="ARBA00012707"/>
    </source>
</evidence>
<dbReference type="InterPro" id="IPR012147">
    <property type="entry name" value="P_Ac_Bu_trans"/>
</dbReference>
<dbReference type="InterPro" id="IPR042113">
    <property type="entry name" value="P_AcTrfase_dom1"/>
</dbReference>
<dbReference type="Pfam" id="PF01515">
    <property type="entry name" value="PTA_PTB"/>
    <property type="match status" value="1"/>
</dbReference>
<dbReference type="RefSeq" id="WP_167223782.1">
    <property type="nucleotide sequence ID" value="NZ_JAAQPH010000006.1"/>
</dbReference>
<dbReference type="Proteomes" id="UP000761264">
    <property type="component" value="Unassembled WGS sequence"/>
</dbReference>
<comment type="similarity">
    <text evidence="3">Belongs to the phosphate acetyltransferase and butyryltransferase family.</text>
</comment>
<evidence type="ECO:0000256" key="2">
    <source>
        <dbReference type="ARBA" id="ARBA00004989"/>
    </source>
</evidence>
<dbReference type="EC" id="2.3.1.8" evidence="4"/>
<dbReference type="PANTHER" id="PTHR43356:SF3">
    <property type="entry name" value="PHOSPHATE ACETYLTRANSFERASE"/>
    <property type="match status" value="1"/>
</dbReference>
<sequence>MKPLDDLLAAAAKAPKRIVLAEGEDQRIIEGAARALRDGIAHIVLLGNPARIEKGLTTAGANPADFDLIDPAGAAQAEAYAAAYFDLRKYKGVDRDAARAAMTDPLVFAAMMVRQGDADGTVAGAVATTADTVRTAFQIIGRAPGVKTVSSFFLMLLCEPYHVKQGALAFADCGLIVDPTVEELAEIAISSAESFHALVGEEPRVAMLSFSTNSSARHERVTRVVEATARVRAARPDLKLDGDIQFDAAFVPAVAATKAPDSPLEGQANVMVFPSLEAANIGYKIAQRIGGAKAIGPILQGLAKPANDLSRGCSADDVYHLIAITGVQAAAT</sequence>
<dbReference type="AlphaFoldDB" id="A0A967C258"/>
<feature type="domain" description="Phosphate acetyl/butaryl transferase" evidence="9">
    <location>
        <begin position="6"/>
        <end position="325"/>
    </location>
</feature>
<evidence type="ECO:0000259" key="9">
    <source>
        <dbReference type="Pfam" id="PF01515"/>
    </source>
</evidence>
<dbReference type="EMBL" id="JAAQPH010000006">
    <property type="protein sequence ID" value="NIA68806.1"/>
    <property type="molecule type" value="Genomic_DNA"/>
</dbReference>
<comment type="pathway">
    <text evidence="2">Metabolic intermediate biosynthesis; acetyl-CoA biosynthesis; acetyl-CoA from acetate: step 2/2.</text>
</comment>
<evidence type="ECO:0000256" key="7">
    <source>
        <dbReference type="ARBA" id="ARBA00023315"/>
    </source>
</evidence>
<comment type="caution">
    <text evidence="10">The sequence shown here is derived from an EMBL/GenBank/DDBJ whole genome shotgun (WGS) entry which is preliminary data.</text>
</comment>
<dbReference type="PANTHER" id="PTHR43356">
    <property type="entry name" value="PHOSPHATE ACETYLTRANSFERASE"/>
    <property type="match status" value="1"/>
</dbReference>
<dbReference type="Gene3D" id="3.40.50.10750">
    <property type="entry name" value="Isocitrate/Isopropylmalate dehydrogenase-like"/>
    <property type="match status" value="1"/>
</dbReference>
<dbReference type="Gene3D" id="3.40.50.10950">
    <property type="match status" value="1"/>
</dbReference>
<evidence type="ECO:0000256" key="5">
    <source>
        <dbReference type="ARBA" id="ARBA00021528"/>
    </source>
</evidence>
<organism evidence="10 11">
    <name type="scientific">Pelagibius litoralis</name>
    <dbReference type="NCBI Taxonomy" id="374515"/>
    <lineage>
        <taxon>Bacteria</taxon>
        <taxon>Pseudomonadati</taxon>
        <taxon>Pseudomonadota</taxon>
        <taxon>Alphaproteobacteria</taxon>
        <taxon>Rhodospirillales</taxon>
        <taxon>Rhodovibrionaceae</taxon>
        <taxon>Pelagibius</taxon>
    </lineage>
</organism>
<dbReference type="NCBIfam" id="TIGR00651">
    <property type="entry name" value="pta"/>
    <property type="match status" value="1"/>
</dbReference>
<dbReference type="SUPFAM" id="SSF53659">
    <property type="entry name" value="Isocitrate/Isopropylmalate dehydrogenase-like"/>
    <property type="match status" value="1"/>
</dbReference>
<evidence type="ECO:0000313" key="10">
    <source>
        <dbReference type="EMBL" id="NIA68806.1"/>
    </source>
</evidence>
<dbReference type="InterPro" id="IPR004614">
    <property type="entry name" value="P_AcTrfase"/>
</dbReference>
<name>A0A967C258_9PROT</name>
<dbReference type="InterPro" id="IPR042112">
    <property type="entry name" value="P_AcTrfase_dom2"/>
</dbReference>
<evidence type="ECO:0000313" key="11">
    <source>
        <dbReference type="Proteomes" id="UP000761264"/>
    </source>
</evidence>
<reference evidence="10" key="1">
    <citation type="submission" date="2020-03" db="EMBL/GenBank/DDBJ databases">
        <title>Genome of Pelagibius litoralis DSM 21314T.</title>
        <authorList>
            <person name="Wang G."/>
        </authorList>
    </citation>
    <scope>NUCLEOTIDE SEQUENCE</scope>
    <source>
        <strain evidence="10">DSM 21314</strain>
    </source>
</reference>
<evidence type="ECO:0000256" key="3">
    <source>
        <dbReference type="ARBA" id="ARBA00005656"/>
    </source>
</evidence>
<dbReference type="GO" id="GO:0008959">
    <property type="term" value="F:phosphate acetyltransferase activity"/>
    <property type="evidence" value="ECO:0007669"/>
    <property type="project" value="UniProtKB-EC"/>
</dbReference>
<protein>
    <recommendedName>
        <fullName evidence="5">Phosphate acetyltransferase</fullName>
        <ecNumber evidence="4">2.3.1.8</ecNumber>
    </recommendedName>
    <alternativeName>
        <fullName evidence="8">Phosphotransacetylase</fullName>
    </alternativeName>
</protein>
<evidence type="ECO:0000256" key="6">
    <source>
        <dbReference type="ARBA" id="ARBA00022679"/>
    </source>
</evidence>
<evidence type="ECO:0000256" key="1">
    <source>
        <dbReference type="ARBA" id="ARBA00000705"/>
    </source>
</evidence>
<dbReference type="InterPro" id="IPR002505">
    <property type="entry name" value="PTA_PTB"/>
</dbReference>